<dbReference type="AlphaFoldDB" id="A0A2T5C3A7"/>
<feature type="domain" description="Helicase ATP-binding" evidence="5">
    <location>
        <begin position="31"/>
        <end position="201"/>
    </location>
</feature>
<keyword evidence="7" id="KW-1185">Reference proteome</keyword>
<dbReference type="SMART" id="SM00487">
    <property type="entry name" value="DEXDc"/>
    <property type="match status" value="1"/>
</dbReference>
<dbReference type="GO" id="GO:0016787">
    <property type="term" value="F:hydrolase activity"/>
    <property type="evidence" value="ECO:0007669"/>
    <property type="project" value="UniProtKB-KW"/>
</dbReference>
<keyword evidence="2" id="KW-0378">Hydrolase</keyword>
<dbReference type="GO" id="GO:0003724">
    <property type="term" value="F:RNA helicase activity"/>
    <property type="evidence" value="ECO:0007669"/>
    <property type="project" value="TreeGrafter"/>
</dbReference>
<protein>
    <submittedName>
        <fullName evidence="6">RAD3-like DEAD/DEAH box helicase</fullName>
    </submittedName>
</protein>
<organism evidence="6 7">
    <name type="scientific">Mangrovibacterium marinum</name>
    <dbReference type="NCBI Taxonomy" id="1639118"/>
    <lineage>
        <taxon>Bacteria</taxon>
        <taxon>Pseudomonadati</taxon>
        <taxon>Bacteroidota</taxon>
        <taxon>Bacteroidia</taxon>
        <taxon>Marinilabiliales</taxon>
        <taxon>Prolixibacteraceae</taxon>
        <taxon>Mangrovibacterium</taxon>
    </lineage>
</organism>
<dbReference type="PANTHER" id="PTHR47959:SF1">
    <property type="entry name" value="ATP-DEPENDENT RNA HELICASE DBPA"/>
    <property type="match status" value="1"/>
</dbReference>
<dbReference type="InterPro" id="IPR014001">
    <property type="entry name" value="Helicase_ATP-bd"/>
</dbReference>
<dbReference type="Gene3D" id="3.40.50.300">
    <property type="entry name" value="P-loop containing nucleotide triphosphate hydrolases"/>
    <property type="match status" value="1"/>
</dbReference>
<evidence type="ECO:0000259" key="5">
    <source>
        <dbReference type="PROSITE" id="PS51192"/>
    </source>
</evidence>
<dbReference type="SUPFAM" id="SSF52540">
    <property type="entry name" value="P-loop containing nucleoside triphosphate hydrolases"/>
    <property type="match status" value="1"/>
</dbReference>
<dbReference type="OrthoDB" id="1118340at2"/>
<evidence type="ECO:0000313" key="6">
    <source>
        <dbReference type="EMBL" id="PTN09260.1"/>
    </source>
</evidence>
<reference evidence="6 7" key="1">
    <citation type="submission" date="2018-04" db="EMBL/GenBank/DDBJ databases">
        <title>Genomic Encyclopedia of Archaeal and Bacterial Type Strains, Phase II (KMG-II): from individual species to whole genera.</title>
        <authorList>
            <person name="Goeker M."/>
        </authorList>
    </citation>
    <scope>NUCLEOTIDE SEQUENCE [LARGE SCALE GENOMIC DNA]</scope>
    <source>
        <strain evidence="6 7">DSM 28823</strain>
    </source>
</reference>
<dbReference type="PANTHER" id="PTHR47959">
    <property type="entry name" value="ATP-DEPENDENT RNA HELICASE RHLE-RELATED"/>
    <property type="match status" value="1"/>
</dbReference>
<dbReference type="RefSeq" id="WP_107821669.1">
    <property type="nucleotide sequence ID" value="NZ_OY782574.1"/>
</dbReference>
<name>A0A2T5C3A7_9BACT</name>
<dbReference type="Proteomes" id="UP000243525">
    <property type="component" value="Unassembled WGS sequence"/>
</dbReference>
<proteinExistence type="predicted"/>
<comment type="caution">
    <text evidence="6">The sequence shown here is derived from an EMBL/GenBank/DDBJ whole genome shotgun (WGS) entry which is preliminary data.</text>
</comment>
<evidence type="ECO:0000256" key="3">
    <source>
        <dbReference type="ARBA" id="ARBA00022806"/>
    </source>
</evidence>
<evidence type="ECO:0000256" key="4">
    <source>
        <dbReference type="ARBA" id="ARBA00022840"/>
    </source>
</evidence>
<dbReference type="EMBL" id="QAAD01000005">
    <property type="protein sequence ID" value="PTN09260.1"/>
    <property type="molecule type" value="Genomic_DNA"/>
</dbReference>
<evidence type="ECO:0000313" key="7">
    <source>
        <dbReference type="Proteomes" id="UP000243525"/>
    </source>
</evidence>
<keyword evidence="1" id="KW-0547">Nucleotide-binding</keyword>
<evidence type="ECO:0000256" key="1">
    <source>
        <dbReference type="ARBA" id="ARBA00022741"/>
    </source>
</evidence>
<dbReference type="PROSITE" id="PS51192">
    <property type="entry name" value="HELICASE_ATP_BIND_1"/>
    <property type="match status" value="1"/>
</dbReference>
<sequence length="211" mass="23684">MKLKKFIPGLVSAIQDAGFDQTPKEIQDLAIPAIRSGADVIVHAPEGTGKSTALVISLIQQLKQAMEEAPRAIVVVPTKEKAFELEEQFKTLARNTDLRTFVVFDKGILQYQKDMIYEGLDILIGTPARIDELLSATGIPMVKVKILAFDDAEQVLVPKYQHIVYRLAYALPKVQKVLLANEWSERFEELEERALTNPLVLELPETDEQQD</sequence>
<dbReference type="InterPro" id="IPR011545">
    <property type="entry name" value="DEAD/DEAH_box_helicase_dom"/>
</dbReference>
<dbReference type="InterPro" id="IPR050079">
    <property type="entry name" value="DEAD_box_RNA_helicase"/>
</dbReference>
<evidence type="ECO:0000256" key="2">
    <source>
        <dbReference type="ARBA" id="ARBA00022801"/>
    </source>
</evidence>
<dbReference type="GO" id="GO:0003676">
    <property type="term" value="F:nucleic acid binding"/>
    <property type="evidence" value="ECO:0007669"/>
    <property type="project" value="InterPro"/>
</dbReference>
<accession>A0A2T5C3A7</accession>
<dbReference type="GO" id="GO:0005829">
    <property type="term" value="C:cytosol"/>
    <property type="evidence" value="ECO:0007669"/>
    <property type="project" value="TreeGrafter"/>
</dbReference>
<keyword evidence="4" id="KW-0067">ATP-binding</keyword>
<dbReference type="GO" id="GO:0005524">
    <property type="term" value="F:ATP binding"/>
    <property type="evidence" value="ECO:0007669"/>
    <property type="project" value="UniProtKB-KW"/>
</dbReference>
<gene>
    <name evidence="6" type="ORF">C8N47_105100</name>
</gene>
<keyword evidence="3 6" id="KW-0347">Helicase</keyword>
<dbReference type="InterPro" id="IPR027417">
    <property type="entry name" value="P-loop_NTPase"/>
</dbReference>
<dbReference type="Pfam" id="PF00270">
    <property type="entry name" value="DEAD"/>
    <property type="match status" value="1"/>
</dbReference>